<reference evidence="3 4" key="1">
    <citation type="submission" date="2022-10" db="EMBL/GenBank/DDBJ databases">
        <title>The complete genomes of actinobacterial strains from the NBC collection.</title>
        <authorList>
            <person name="Joergensen T.S."/>
            <person name="Alvarez Arevalo M."/>
            <person name="Sterndorff E.B."/>
            <person name="Faurdal D."/>
            <person name="Vuksanovic O."/>
            <person name="Mourched A.-S."/>
            <person name="Charusanti P."/>
            <person name="Shaw S."/>
            <person name="Blin K."/>
            <person name="Weber T."/>
        </authorList>
    </citation>
    <scope>NUCLEOTIDE SEQUENCE [LARGE SCALE GENOMIC DNA]</scope>
    <source>
        <strain evidence="3 4">NBC_01247</strain>
    </source>
</reference>
<organism evidence="3 4">
    <name type="scientific">Kitasatospora herbaricolor</name>
    <dbReference type="NCBI Taxonomy" id="68217"/>
    <lineage>
        <taxon>Bacteria</taxon>
        <taxon>Bacillati</taxon>
        <taxon>Actinomycetota</taxon>
        <taxon>Actinomycetes</taxon>
        <taxon>Kitasatosporales</taxon>
        <taxon>Streptomycetaceae</taxon>
        <taxon>Kitasatospora</taxon>
    </lineage>
</organism>
<dbReference type="RefSeq" id="WP_329499178.1">
    <property type="nucleotide sequence ID" value="NZ_CP108460.1"/>
</dbReference>
<feature type="compositionally biased region" description="Basic residues" evidence="1">
    <location>
        <begin position="436"/>
        <end position="447"/>
    </location>
</feature>
<proteinExistence type="predicted"/>
<evidence type="ECO:0000313" key="3">
    <source>
        <dbReference type="EMBL" id="WUS56215.1"/>
    </source>
</evidence>
<protein>
    <recommendedName>
        <fullName evidence="5">Peptide zinc metalloprotease protein</fullName>
    </recommendedName>
</protein>
<name>A0ABZ1W5W3_9ACTN</name>
<feature type="transmembrane region" description="Helical" evidence="2">
    <location>
        <begin position="345"/>
        <end position="365"/>
    </location>
</feature>
<feature type="transmembrane region" description="Helical" evidence="2">
    <location>
        <begin position="185"/>
        <end position="202"/>
    </location>
</feature>
<feature type="transmembrane region" description="Helical" evidence="2">
    <location>
        <begin position="394"/>
        <end position="419"/>
    </location>
</feature>
<keyword evidence="2" id="KW-0812">Transmembrane</keyword>
<evidence type="ECO:0000256" key="1">
    <source>
        <dbReference type="SAM" id="MobiDB-lite"/>
    </source>
</evidence>
<keyword evidence="2" id="KW-0472">Membrane</keyword>
<dbReference type="EMBL" id="CP108482">
    <property type="protein sequence ID" value="WUS56215.1"/>
    <property type="molecule type" value="Genomic_DNA"/>
</dbReference>
<evidence type="ECO:0000313" key="4">
    <source>
        <dbReference type="Proteomes" id="UP001432014"/>
    </source>
</evidence>
<gene>
    <name evidence="3" type="ORF">OG469_12145</name>
</gene>
<keyword evidence="2" id="KW-1133">Transmembrane helix</keyword>
<keyword evidence="4" id="KW-1185">Reference proteome</keyword>
<accession>A0ABZ1W5W3</accession>
<sequence length="469" mass="50344">MAGDQPTAADDHRPAPPLPVPRLTTGLLLYGEYQGGGFTEPRYLARRGDGQVVQLTLLLHLVAGSIDGVRDTGAIAHRVSARYGREVSADNVDHLVERKLRPMGITAPPGGDGHPVDAPRSDLLLALAGRRVLLRERQVDRIARSLAWLHRPWVVAAVLTAALALDVWLFAFHGAMGPVLQVLDQPVLLLAVFGLTVASLLFHEFGHASACHYGGARPGPIGCGLYVLWPSLYTDVTDVYRIGRAGRLRTDLGGVYFNVVFILGLAGGYTLTGRPLFLAAVLVAHVEIVEQLMPVVRLDGYFILGDLAGVPDLFGKIRPTLLSMLPGRPVRPEVADLKRSARAMVTGWVLTMVPLLAGELGYVLWHLPRILTTAVRSLSAQAAEALTAFSDGEFAAGAVGVIGTFTLLCPLVGGGYLAARTAARLLRRILVRPASRRRAHAAPHRSKPTAPHASAGQRPEPVRTIRRSS</sequence>
<feature type="transmembrane region" description="Helical" evidence="2">
    <location>
        <begin position="252"/>
        <end position="271"/>
    </location>
</feature>
<feature type="region of interest" description="Disordered" evidence="1">
    <location>
        <begin position="436"/>
        <end position="469"/>
    </location>
</feature>
<evidence type="ECO:0008006" key="5">
    <source>
        <dbReference type="Google" id="ProtNLM"/>
    </source>
</evidence>
<feature type="transmembrane region" description="Helical" evidence="2">
    <location>
        <begin position="153"/>
        <end position="173"/>
    </location>
</feature>
<evidence type="ECO:0000256" key="2">
    <source>
        <dbReference type="SAM" id="Phobius"/>
    </source>
</evidence>
<dbReference type="Proteomes" id="UP001432014">
    <property type="component" value="Chromosome"/>
</dbReference>
<feature type="region of interest" description="Disordered" evidence="1">
    <location>
        <begin position="1"/>
        <end position="21"/>
    </location>
</feature>